<dbReference type="PIRSF" id="PIRSF018148">
    <property type="entry name" value="UCP018148_CBS_YBR214w"/>
    <property type="match status" value="1"/>
</dbReference>
<dbReference type="VEuPathDB" id="FungiDB:FFUJ_13689"/>
<evidence type="ECO:0000256" key="5">
    <source>
        <dbReference type="ARBA" id="ARBA00020584"/>
    </source>
</evidence>
<dbReference type="PANTHER" id="PTHR13780">
    <property type="entry name" value="AMP-ACTIVATED PROTEIN KINASE, GAMMA REGULATORY SUBUNIT"/>
    <property type="match status" value="1"/>
</dbReference>
<feature type="compositionally biased region" description="Low complexity" evidence="11">
    <location>
        <begin position="43"/>
        <end position="59"/>
    </location>
</feature>
<dbReference type="AlphaFoldDB" id="S0DY50"/>
<dbReference type="InterPro" id="IPR016711">
    <property type="entry name" value="Ssd23"/>
</dbReference>
<keyword evidence="8 10" id="KW-0129">CBS domain</keyword>
<dbReference type="EMBL" id="HF679026">
    <property type="protein sequence ID" value="CCT67474.1"/>
    <property type="molecule type" value="Genomic_DNA"/>
</dbReference>
<feature type="compositionally biased region" description="Low complexity" evidence="11">
    <location>
        <begin position="17"/>
        <end position="33"/>
    </location>
</feature>
<dbReference type="Gene3D" id="3.10.580.10">
    <property type="entry name" value="CBS-domain"/>
    <property type="match status" value="2"/>
</dbReference>
<keyword evidence="14" id="KW-1185">Reference proteome</keyword>
<organism evidence="13 14">
    <name type="scientific">Gibberella fujikuroi (strain CBS 195.34 / IMI 58289 / NRRL A-6831)</name>
    <name type="common">Bakanae and foot rot disease fungus</name>
    <name type="synonym">Fusarium fujikuroi</name>
    <dbReference type="NCBI Taxonomy" id="1279085"/>
    <lineage>
        <taxon>Eukaryota</taxon>
        <taxon>Fungi</taxon>
        <taxon>Dikarya</taxon>
        <taxon>Ascomycota</taxon>
        <taxon>Pezizomycotina</taxon>
        <taxon>Sordariomycetes</taxon>
        <taxon>Hypocreomycetidae</taxon>
        <taxon>Hypocreales</taxon>
        <taxon>Nectriaceae</taxon>
        <taxon>Fusarium</taxon>
        <taxon>Fusarium fujikuroi species complex</taxon>
    </lineage>
</organism>
<feature type="domain" description="CBS" evidence="12">
    <location>
        <begin position="305"/>
        <end position="361"/>
    </location>
</feature>
<dbReference type="PROSITE" id="PS51371">
    <property type="entry name" value="CBS"/>
    <property type="match status" value="2"/>
</dbReference>
<dbReference type="InterPro" id="IPR000644">
    <property type="entry name" value="CBS_dom"/>
</dbReference>
<dbReference type="InterPro" id="IPR046342">
    <property type="entry name" value="CBS_dom_sf"/>
</dbReference>
<feature type="region of interest" description="Disordered" evidence="11">
    <location>
        <begin position="419"/>
        <end position="466"/>
    </location>
</feature>
<feature type="region of interest" description="Disordered" evidence="11">
    <location>
        <begin position="1"/>
        <end position="60"/>
    </location>
</feature>
<dbReference type="GO" id="GO:0005737">
    <property type="term" value="C:cytoplasm"/>
    <property type="evidence" value="ECO:0007669"/>
    <property type="project" value="UniProtKB-SubCell"/>
</dbReference>
<dbReference type="CDD" id="cd02205">
    <property type="entry name" value="CBS_pair_SF"/>
    <property type="match status" value="2"/>
</dbReference>
<evidence type="ECO:0000256" key="4">
    <source>
        <dbReference type="ARBA" id="ARBA00014106"/>
    </source>
</evidence>
<reference evidence="14" key="1">
    <citation type="journal article" date="2013" name="PLoS Pathog.">
        <title>Deciphering the cryptic genome: genome-wide analyses of the rice pathogen Fusarium fujikuroi reveal complex regulation of secondary metabolism and novel metabolites.</title>
        <authorList>
            <person name="Wiemann P."/>
            <person name="Sieber C.M."/>
            <person name="von Bargen K.W."/>
            <person name="Studt L."/>
            <person name="Niehaus E.M."/>
            <person name="Espino J.J."/>
            <person name="Huss K."/>
            <person name="Michielse C.B."/>
            <person name="Albermann S."/>
            <person name="Wagner D."/>
            <person name="Bergner S.V."/>
            <person name="Connolly L.R."/>
            <person name="Fischer A."/>
            <person name="Reuter G."/>
            <person name="Kleigrewe K."/>
            <person name="Bald T."/>
            <person name="Wingfield B.D."/>
            <person name="Ophir R."/>
            <person name="Freeman S."/>
            <person name="Hippler M."/>
            <person name="Smith K.M."/>
            <person name="Brown D.W."/>
            <person name="Proctor R.H."/>
            <person name="Munsterkotter M."/>
            <person name="Freitag M."/>
            <person name="Humpf H.U."/>
            <person name="Guldener U."/>
            <person name="Tudzynski B."/>
        </authorList>
    </citation>
    <scope>NUCLEOTIDE SEQUENCE [LARGE SCALE GENOMIC DNA]</scope>
    <source>
        <strain evidence="14">CBS 195.34 / IMI 58289 / NRRL A-6831</strain>
    </source>
</reference>
<evidence type="ECO:0000256" key="10">
    <source>
        <dbReference type="PROSITE-ProRule" id="PRU00703"/>
    </source>
</evidence>
<evidence type="ECO:0000256" key="8">
    <source>
        <dbReference type="ARBA" id="ARBA00023122"/>
    </source>
</evidence>
<evidence type="ECO:0000256" key="7">
    <source>
        <dbReference type="ARBA" id="ARBA00022737"/>
    </source>
</evidence>
<dbReference type="Pfam" id="PF00571">
    <property type="entry name" value="CBS"/>
    <property type="match status" value="2"/>
</dbReference>
<protein>
    <recommendedName>
        <fullName evidence="4">Protein SDS23</fullName>
    </recommendedName>
    <alternativeName>
        <fullName evidence="5">Protein sds23</fullName>
    </alternativeName>
</protein>
<dbReference type="PANTHER" id="PTHR13780:SF36">
    <property type="entry name" value="CBS DOMAIN-CONTAINING PROTEIN"/>
    <property type="match status" value="1"/>
</dbReference>
<accession>S0DY50</accession>
<evidence type="ECO:0000256" key="3">
    <source>
        <dbReference type="ARBA" id="ARBA00006624"/>
    </source>
</evidence>
<evidence type="ECO:0000256" key="9">
    <source>
        <dbReference type="PIRNR" id="PIRNR018148"/>
    </source>
</evidence>
<feature type="region of interest" description="Disordered" evidence="11">
    <location>
        <begin position="502"/>
        <end position="540"/>
    </location>
</feature>
<dbReference type="SMART" id="SM00116">
    <property type="entry name" value="CBS"/>
    <property type="match status" value="2"/>
</dbReference>
<dbReference type="HOGENOM" id="CLU_024459_0_0_1"/>
<feature type="compositionally biased region" description="Low complexity" evidence="11">
    <location>
        <begin position="521"/>
        <end position="540"/>
    </location>
</feature>
<comment type="similarity">
    <text evidence="3 9">Belongs to the SDS23 family.</text>
</comment>
<evidence type="ECO:0000256" key="11">
    <source>
        <dbReference type="SAM" id="MobiDB-lite"/>
    </source>
</evidence>
<dbReference type="GO" id="GO:0042149">
    <property type="term" value="P:cellular response to glucose starvation"/>
    <property type="evidence" value="ECO:0007669"/>
    <property type="project" value="UniProtKB-UniRule"/>
</dbReference>
<feature type="compositionally biased region" description="Low complexity" evidence="11">
    <location>
        <begin position="447"/>
        <end position="466"/>
    </location>
</feature>
<gene>
    <name evidence="13" type="ORF">FFUJ_13689</name>
</gene>
<comment type="function">
    <text evidence="1 9">Involved in DNA replication and cell separation.</text>
</comment>
<evidence type="ECO:0000313" key="14">
    <source>
        <dbReference type="Proteomes" id="UP000016800"/>
    </source>
</evidence>
<comment type="subcellular location">
    <subcellularLocation>
        <location evidence="2 9">Cytoplasm</location>
    </subcellularLocation>
</comment>
<dbReference type="GO" id="GO:0030071">
    <property type="term" value="P:regulation of mitotic metaphase/anaphase transition"/>
    <property type="evidence" value="ECO:0007669"/>
    <property type="project" value="InterPro"/>
</dbReference>
<evidence type="ECO:0000256" key="6">
    <source>
        <dbReference type="ARBA" id="ARBA00022490"/>
    </source>
</evidence>
<dbReference type="SUPFAM" id="SSF54631">
    <property type="entry name" value="CBS-domain pair"/>
    <property type="match status" value="2"/>
</dbReference>
<evidence type="ECO:0000259" key="12">
    <source>
        <dbReference type="PROSITE" id="PS51371"/>
    </source>
</evidence>
<evidence type="ECO:0000313" key="13">
    <source>
        <dbReference type="EMBL" id="CCT67474.1"/>
    </source>
</evidence>
<dbReference type="RefSeq" id="XP_023429555.1">
    <property type="nucleotide sequence ID" value="XM_023576402.1"/>
</dbReference>
<keyword evidence="6 9" id="KW-0963">Cytoplasm</keyword>
<keyword evidence="7" id="KW-0677">Repeat</keyword>
<feature type="domain" description="CBS" evidence="12">
    <location>
        <begin position="231"/>
        <end position="290"/>
    </location>
</feature>
<evidence type="ECO:0000256" key="2">
    <source>
        <dbReference type="ARBA" id="ARBA00004496"/>
    </source>
</evidence>
<evidence type="ECO:0000256" key="1">
    <source>
        <dbReference type="ARBA" id="ARBA00002656"/>
    </source>
</evidence>
<proteinExistence type="inferred from homology"/>
<dbReference type="GeneID" id="35407143"/>
<name>S0DY50_GIBF5</name>
<sequence>MDPSPSSTSRELKDTRATSSTSLNSAASGSSSTHKPPTLSQRSPSVSISAGSGPSSISAHRASFAEGLRNAPSSPRSQRHPSFTQAALQELLNHPPAGNKHANPRFAGRDWRDVAIGELVSPDDVKWVEFDSSVEEATKDRRNMRLQVPNNHANSNSQLLLKSPTNVVLVREDPSTHIAVSTFDYTDLNAYLLVVVGLAKPEEDQVELFNSILAKAQEGGQIPLRDVFPLFRKETLITLPGDEKLAQAIQILGSGIHRLLVTTTSGEVVGIASQLRIVEFFWNEGVNFPSIDRLYPALLRDLGVGAKEIVSVNSDSPLSEALTLMNNEGLTSVAVVDNGMNVVGNISTKDVRHLTKSSNAHLLNSSCMNFISVILNERGVEHGRDVFPVFYVNPYSTLAHTVAKLVATRSHRMWVVESASPSPSAPATPLMGPQSFTTAGPPPPAAPVSAAAPPSPVPTAAVPASPVPTAAVPASAMAGARLSGRLTGVISLTDVLNMFAKSTGLHPSDPNEQRARRRRSSSSSVRPSLDSSRASIDFRR</sequence>
<dbReference type="InterPro" id="IPR050511">
    <property type="entry name" value="AMPK_gamma/SDS23_families"/>
</dbReference>
<dbReference type="GO" id="GO:0004865">
    <property type="term" value="F:protein serine/threonine phosphatase inhibitor activity"/>
    <property type="evidence" value="ECO:0007669"/>
    <property type="project" value="TreeGrafter"/>
</dbReference>
<dbReference type="Proteomes" id="UP000016800">
    <property type="component" value="Chromosome IV"/>
</dbReference>
<dbReference type="STRING" id="1279085.S0DY50"/>